<evidence type="ECO:0000313" key="2">
    <source>
        <dbReference type="EMBL" id="TQM64724.1"/>
    </source>
</evidence>
<dbReference type="Proteomes" id="UP000316747">
    <property type="component" value="Unassembled WGS sequence"/>
</dbReference>
<dbReference type="OrthoDB" id="4171289at2"/>
<sequence length="165" mass="17160">MLGVKRLGVLAGGAAAATALLVGSAGSAQAASAENYWNVAYGQLYVSAWECNTYVTSCSWYTKVQLRNNGGRIMDRITNTTKIYANGISATVTISKDQASATISGNQTSIGQVKWTKYVSNLVELSGSASPSWTTIGITTEACLTGNGPGSYGDVSAKCAKIGLW</sequence>
<evidence type="ECO:0008006" key="4">
    <source>
        <dbReference type="Google" id="ProtNLM"/>
    </source>
</evidence>
<proteinExistence type="predicted"/>
<evidence type="ECO:0000313" key="3">
    <source>
        <dbReference type="Proteomes" id="UP000316747"/>
    </source>
</evidence>
<organism evidence="2 3">
    <name type="scientific">Humibacillus xanthopallidus</name>
    <dbReference type="NCBI Taxonomy" id="412689"/>
    <lineage>
        <taxon>Bacteria</taxon>
        <taxon>Bacillati</taxon>
        <taxon>Actinomycetota</taxon>
        <taxon>Actinomycetes</taxon>
        <taxon>Micrococcales</taxon>
        <taxon>Intrasporangiaceae</taxon>
        <taxon>Humibacillus</taxon>
    </lineage>
</organism>
<gene>
    <name evidence="2" type="ORF">FBY41_1103</name>
</gene>
<dbReference type="AlphaFoldDB" id="A0A543I294"/>
<feature type="chain" id="PRO_5021760691" description="Secreted protein" evidence="1">
    <location>
        <begin position="31"/>
        <end position="165"/>
    </location>
</feature>
<name>A0A543I294_9MICO</name>
<dbReference type="InterPro" id="IPR006311">
    <property type="entry name" value="TAT_signal"/>
</dbReference>
<keyword evidence="3" id="KW-1185">Reference proteome</keyword>
<protein>
    <recommendedName>
        <fullName evidence="4">Secreted protein</fullName>
    </recommendedName>
</protein>
<evidence type="ECO:0000256" key="1">
    <source>
        <dbReference type="SAM" id="SignalP"/>
    </source>
</evidence>
<accession>A0A543I294</accession>
<reference evidence="2 3" key="1">
    <citation type="submission" date="2019-06" db="EMBL/GenBank/DDBJ databases">
        <title>Genome sequencing of plant associated microbes to promote plant fitness in Sorghum bicolor and Oryza sativa.</title>
        <authorList>
            <person name="Coleman-Derr D."/>
        </authorList>
    </citation>
    <scope>NUCLEOTIDE SEQUENCE [LARGE SCALE GENOMIC DNA]</scope>
    <source>
        <strain evidence="2 3">KV-663</strain>
    </source>
</reference>
<keyword evidence="1" id="KW-0732">Signal</keyword>
<dbReference type="EMBL" id="VFPM01000001">
    <property type="protein sequence ID" value="TQM64724.1"/>
    <property type="molecule type" value="Genomic_DNA"/>
</dbReference>
<feature type="signal peptide" evidence="1">
    <location>
        <begin position="1"/>
        <end position="30"/>
    </location>
</feature>
<dbReference type="RefSeq" id="WP_141842324.1">
    <property type="nucleotide sequence ID" value="NZ_VFPM01000001.1"/>
</dbReference>
<comment type="caution">
    <text evidence="2">The sequence shown here is derived from an EMBL/GenBank/DDBJ whole genome shotgun (WGS) entry which is preliminary data.</text>
</comment>
<dbReference type="PROSITE" id="PS51318">
    <property type="entry name" value="TAT"/>
    <property type="match status" value="1"/>
</dbReference>